<dbReference type="Proteomes" id="UP000179076">
    <property type="component" value="Unassembled WGS sequence"/>
</dbReference>
<protein>
    <recommendedName>
        <fullName evidence="3">HEPN AbiU2-like domain-containing protein</fullName>
    </recommendedName>
</protein>
<reference evidence="1 2" key="1">
    <citation type="journal article" date="2016" name="Nat. Commun.">
        <title>Thousands of microbial genomes shed light on interconnected biogeochemical processes in an aquifer system.</title>
        <authorList>
            <person name="Anantharaman K."/>
            <person name="Brown C.T."/>
            <person name="Hug L.A."/>
            <person name="Sharon I."/>
            <person name="Castelle C.J."/>
            <person name="Probst A.J."/>
            <person name="Thomas B.C."/>
            <person name="Singh A."/>
            <person name="Wilkins M.J."/>
            <person name="Karaoz U."/>
            <person name="Brodie E.L."/>
            <person name="Williams K.H."/>
            <person name="Hubbard S.S."/>
            <person name="Banfield J.F."/>
        </authorList>
    </citation>
    <scope>NUCLEOTIDE SEQUENCE [LARGE SCALE GENOMIC DNA]</scope>
</reference>
<evidence type="ECO:0008006" key="3">
    <source>
        <dbReference type="Google" id="ProtNLM"/>
    </source>
</evidence>
<proteinExistence type="predicted"/>
<comment type="caution">
    <text evidence="1">The sequence shown here is derived from an EMBL/GenBank/DDBJ whole genome shotgun (WGS) entry which is preliminary data.</text>
</comment>
<dbReference type="EMBL" id="MFSP01000120">
    <property type="protein sequence ID" value="OGI64794.1"/>
    <property type="molecule type" value="Genomic_DNA"/>
</dbReference>
<dbReference type="Gene3D" id="1.20.120.1060">
    <property type="match status" value="1"/>
</dbReference>
<gene>
    <name evidence="1" type="ORF">A2W18_00650</name>
</gene>
<sequence>MGTAREKVIDAVDVLNDIIGDLVAGTNVFREYRERYKAGTFSAEQLSAVQRMCFSHLALALCKLLEFWENYQKLVPDTFRQNLKNLNGTIRKRGAKDFRNKVAGHTWDKKLQRPLRQSEVMKMLELLLGAHADHFLNWVNDPAKNEYPNTVLSVVESLRDAIARQYEIAPTEILER</sequence>
<evidence type="ECO:0000313" key="2">
    <source>
        <dbReference type="Proteomes" id="UP000179076"/>
    </source>
</evidence>
<dbReference type="AlphaFoldDB" id="A0A1F6V5T8"/>
<organism evidence="1 2">
    <name type="scientific">Candidatus Muproteobacteria bacterium RBG_16_60_9</name>
    <dbReference type="NCBI Taxonomy" id="1817755"/>
    <lineage>
        <taxon>Bacteria</taxon>
        <taxon>Pseudomonadati</taxon>
        <taxon>Pseudomonadota</taxon>
        <taxon>Candidatus Muproteobacteria</taxon>
    </lineage>
</organism>
<evidence type="ECO:0000313" key="1">
    <source>
        <dbReference type="EMBL" id="OGI64794.1"/>
    </source>
</evidence>
<name>A0A1F6V5T8_9PROT</name>
<accession>A0A1F6V5T8</accession>